<dbReference type="InterPro" id="IPR036322">
    <property type="entry name" value="WD40_repeat_dom_sf"/>
</dbReference>
<accession>A0ABQ9JUG6</accession>
<protein>
    <recommendedName>
        <fullName evidence="5">F-box domain-containing protein</fullName>
    </recommendedName>
</protein>
<dbReference type="SUPFAM" id="SSF81383">
    <property type="entry name" value="F-box domain"/>
    <property type="match status" value="1"/>
</dbReference>
<gene>
    <name evidence="6" type="ORF">NQ317_009813</name>
</gene>
<dbReference type="InterPro" id="IPR036047">
    <property type="entry name" value="F-box-like_dom_sf"/>
</dbReference>
<feature type="domain" description="F-box" evidence="5">
    <location>
        <begin position="93"/>
        <end position="131"/>
    </location>
</feature>
<name>A0ABQ9JUG6_9CUCU</name>
<keyword evidence="2" id="KW-0677">Repeat</keyword>
<evidence type="ECO:0000313" key="6">
    <source>
        <dbReference type="EMBL" id="KAJ8981554.1"/>
    </source>
</evidence>
<dbReference type="Pfam" id="PF00400">
    <property type="entry name" value="WD40"/>
    <property type="match status" value="2"/>
</dbReference>
<dbReference type="PROSITE" id="PS50181">
    <property type="entry name" value="FBOX"/>
    <property type="match status" value="1"/>
</dbReference>
<dbReference type="PROSITE" id="PS50082">
    <property type="entry name" value="WD_REPEATS_2"/>
    <property type="match status" value="2"/>
</dbReference>
<dbReference type="Gene3D" id="6.10.250.1840">
    <property type="match status" value="1"/>
</dbReference>
<dbReference type="InterPro" id="IPR001810">
    <property type="entry name" value="F-box_dom"/>
</dbReference>
<dbReference type="InterPro" id="IPR050995">
    <property type="entry name" value="WD-F-box_domain-protein"/>
</dbReference>
<dbReference type="PANTHER" id="PTHR14604">
    <property type="entry name" value="WD40 REPEAT PF20"/>
    <property type="match status" value="1"/>
</dbReference>
<sequence>MEITRLTASENNYPMTILPPYDTARKKEPSATFNTEREACLKYFEKWSETDQVEFVENLLARMCHYQHGHINCYLKPMLQRDFISLLPKKGLDHVAEHILSYLDADSLRNAELVCKEWFRVISEGMLWKKLIERKVRTDTLWRGLAERRMIQYLFKPRPGENHRPHDFYRFLYPQIIRDIDSIESNWRNGKHVLQRINCRSENSKGVYCLQYDDQKIVSGLRDNTIKVWDRSTLQCTKVLIGHTGSVLCLQYDDKVIISGSSDSTVRVWNVNTGGDIHHADTSL</sequence>
<evidence type="ECO:0000313" key="7">
    <source>
        <dbReference type="Proteomes" id="UP001162164"/>
    </source>
</evidence>
<dbReference type="InterPro" id="IPR001680">
    <property type="entry name" value="WD40_rpt"/>
</dbReference>
<evidence type="ECO:0000259" key="5">
    <source>
        <dbReference type="PROSITE" id="PS50181"/>
    </source>
</evidence>
<dbReference type="PROSITE" id="PS50294">
    <property type="entry name" value="WD_REPEATS_REGION"/>
    <property type="match status" value="1"/>
</dbReference>
<feature type="repeat" description="WD" evidence="4">
    <location>
        <begin position="240"/>
        <end position="279"/>
    </location>
</feature>
<feature type="repeat" description="WD" evidence="4">
    <location>
        <begin position="200"/>
        <end position="239"/>
    </location>
</feature>
<dbReference type="InterPro" id="IPR021977">
    <property type="entry name" value="Beta-TrCP_D"/>
</dbReference>
<reference evidence="6" key="1">
    <citation type="journal article" date="2023" name="Insect Mol. Biol.">
        <title>Genome sequencing provides insights into the evolution of gene families encoding plant cell wall-degrading enzymes in longhorned beetles.</title>
        <authorList>
            <person name="Shin N.R."/>
            <person name="Okamura Y."/>
            <person name="Kirsch R."/>
            <person name="Pauchet Y."/>
        </authorList>
    </citation>
    <scope>NUCLEOTIDE SEQUENCE</scope>
    <source>
        <strain evidence="6">MMC_N1</strain>
    </source>
</reference>
<dbReference type="Gene3D" id="2.130.10.10">
    <property type="entry name" value="YVTN repeat-like/Quinoprotein amine dehydrogenase"/>
    <property type="match status" value="1"/>
</dbReference>
<dbReference type="InterPro" id="IPR019775">
    <property type="entry name" value="WD40_repeat_CS"/>
</dbReference>
<dbReference type="InterPro" id="IPR015943">
    <property type="entry name" value="WD40/YVTN_repeat-like_dom_sf"/>
</dbReference>
<dbReference type="PANTHER" id="PTHR14604:SF4">
    <property type="entry name" value="F-BOX DOMAIN-CONTAINING PROTEIN"/>
    <property type="match status" value="1"/>
</dbReference>
<dbReference type="Gene3D" id="1.20.1280.50">
    <property type="match status" value="1"/>
</dbReference>
<keyword evidence="1 4" id="KW-0853">WD repeat</keyword>
<dbReference type="SMART" id="SM00256">
    <property type="entry name" value="FBOX"/>
    <property type="match status" value="1"/>
</dbReference>
<dbReference type="Proteomes" id="UP001162164">
    <property type="component" value="Unassembled WGS sequence"/>
</dbReference>
<dbReference type="Pfam" id="PF12125">
    <property type="entry name" value="Beta-TrCP_D"/>
    <property type="match status" value="1"/>
</dbReference>
<evidence type="ECO:0000256" key="1">
    <source>
        <dbReference type="ARBA" id="ARBA00022574"/>
    </source>
</evidence>
<dbReference type="SMART" id="SM00320">
    <property type="entry name" value="WD40"/>
    <property type="match status" value="2"/>
</dbReference>
<organism evidence="6 7">
    <name type="scientific">Molorchus minor</name>
    <dbReference type="NCBI Taxonomy" id="1323400"/>
    <lineage>
        <taxon>Eukaryota</taxon>
        <taxon>Metazoa</taxon>
        <taxon>Ecdysozoa</taxon>
        <taxon>Arthropoda</taxon>
        <taxon>Hexapoda</taxon>
        <taxon>Insecta</taxon>
        <taxon>Pterygota</taxon>
        <taxon>Neoptera</taxon>
        <taxon>Endopterygota</taxon>
        <taxon>Coleoptera</taxon>
        <taxon>Polyphaga</taxon>
        <taxon>Cucujiformia</taxon>
        <taxon>Chrysomeloidea</taxon>
        <taxon>Cerambycidae</taxon>
        <taxon>Lamiinae</taxon>
        <taxon>Monochamini</taxon>
        <taxon>Molorchus</taxon>
    </lineage>
</organism>
<dbReference type="SMART" id="SM01028">
    <property type="entry name" value="Beta-TrCP_D"/>
    <property type="match status" value="1"/>
</dbReference>
<keyword evidence="7" id="KW-1185">Reference proteome</keyword>
<evidence type="ECO:0000256" key="2">
    <source>
        <dbReference type="ARBA" id="ARBA00022737"/>
    </source>
</evidence>
<dbReference type="SUPFAM" id="SSF50978">
    <property type="entry name" value="WD40 repeat-like"/>
    <property type="match status" value="1"/>
</dbReference>
<evidence type="ECO:0000256" key="4">
    <source>
        <dbReference type="PROSITE-ProRule" id="PRU00221"/>
    </source>
</evidence>
<comment type="caution">
    <text evidence="6">The sequence shown here is derived from an EMBL/GenBank/DDBJ whole genome shotgun (WGS) entry which is preliminary data.</text>
</comment>
<keyword evidence="3" id="KW-0833">Ubl conjugation pathway</keyword>
<dbReference type="PROSITE" id="PS00678">
    <property type="entry name" value="WD_REPEATS_1"/>
    <property type="match status" value="1"/>
</dbReference>
<evidence type="ECO:0000256" key="3">
    <source>
        <dbReference type="ARBA" id="ARBA00022786"/>
    </source>
</evidence>
<dbReference type="Pfam" id="PF12937">
    <property type="entry name" value="F-box-like"/>
    <property type="match status" value="1"/>
</dbReference>
<dbReference type="EMBL" id="JAPWTJ010000177">
    <property type="protein sequence ID" value="KAJ8981554.1"/>
    <property type="molecule type" value="Genomic_DNA"/>
</dbReference>
<proteinExistence type="predicted"/>